<keyword evidence="1" id="KW-0597">Phosphoprotein</keyword>
<dbReference type="Gene3D" id="3.40.50.300">
    <property type="entry name" value="P-loop containing nucleotide triphosphate hydrolases"/>
    <property type="match status" value="2"/>
</dbReference>
<dbReference type="InterPro" id="IPR000253">
    <property type="entry name" value="FHA_dom"/>
</dbReference>
<evidence type="ECO:0008006" key="11">
    <source>
        <dbReference type="Google" id="ProtNLM"/>
    </source>
</evidence>
<gene>
    <name evidence="9" type="ORF">CVO76_07720</name>
</gene>
<accession>A0A2L0UE55</accession>
<dbReference type="EMBL" id="CP024915">
    <property type="protein sequence ID" value="AUZ87530.1"/>
    <property type="molecule type" value="Genomic_DNA"/>
</dbReference>
<dbReference type="PANTHER" id="PTHR22683">
    <property type="entry name" value="SPORULATION PROTEIN RELATED"/>
    <property type="match status" value="1"/>
</dbReference>
<reference evidence="9 10" key="1">
    <citation type="submission" date="2017-11" db="EMBL/GenBank/DDBJ databases">
        <title>Draft genome of Arthrobacter agilis strain UMCV2, a plant growth-promoting rhizobacterium and biocontrol capacity of phytopathogenic fungi.</title>
        <authorList>
            <person name="Martinez-Camara R."/>
            <person name="Santoyo G."/>
            <person name="Moreno-Hagelsieb G."/>
            <person name="Valencia-Cantero E."/>
        </authorList>
    </citation>
    <scope>NUCLEOTIDE SEQUENCE [LARGE SCALE GENOMIC DNA]</scope>
    <source>
        <strain evidence="9 10">UMCV2</strain>
    </source>
</reference>
<dbReference type="Pfam" id="PF01580">
    <property type="entry name" value="FtsK_SpoIIIE"/>
    <property type="match status" value="1"/>
</dbReference>
<evidence type="ECO:0000256" key="3">
    <source>
        <dbReference type="ARBA" id="ARBA00022840"/>
    </source>
</evidence>
<evidence type="ECO:0000313" key="10">
    <source>
        <dbReference type="Proteomes" id="UP000239187"/>
    </source>
</evidence>
<feature type="domain" description="FHA" evidence="7">
    <location>
        <begin position="175"/>
        <end position="223"/>
    </location>
</feature>
<evidence type="ECO:0000256" key="2">
    <source>
        <dbReference type="ARBA" id="ARBA00022741"/>
    </source>
</evidence>
<feature type="compositionally biased region" description="Low complexity" evidence="5">
    <location>
        <begin position="1426"/>
        <end position="1437"/>
    </location>
</feature>
<dbReference type="InterPro" id="IPR032030">
    <property type="entry name" value="YscD_cytoplasmic_dom"/>
</dbReference>
<dbReference type="Gene3D" id="2.60.200.20">
    <property type="match status" value="1"/>
</dbReference>
<organism evidence="9 10">
    <name type="scientific">Arthrobacter agilis</name>
    <dbReference type="NCBI Taxonomy" id="37921"/>
    <lineage>
        <taxon>Bacteria</taxon>
        <taxon>Bacillati</taxon>
        <taxon>Actinomycetota</taxon>
        <taxon>Actinomycetes</taxon>
        <taxon>Micrococcales</taxon>
        <taxon>Micrococcaceae</taxon>
        <taxon>Arthrobacter</taxon>
    </lineage>
</organism>
<feature type="binding site" evidence="4">
    <location>
        <begin position="650"/>
        <end position="657"/>
    </location>
    <ligand>
        <name>ATP</name>
        <dbReference type="ChEBI" id="CHEBI:30616"/>
    </ligand>
</feature>
<dbReference type="Pfam" id="PF16697">
    <property type="entry name" value="Yop-YscD_cpl"/>
    <property type="match status" value="1"/>
</dbReference>
<keyword evidence="3 4" id="KW-0067">ATP-binding</keyword>
<keyword evidence="6" id="KW-0812">Transmembrane</keyword>
<evidence type="ECO:0000313" key="9">
    <source>
        <dbReference type="EMBL" id="AUZ87530.1"/>
    </source>
</evidence>
<evidence type="ECO:0000256" key="4">
    <source>
        <dbReference type="PROSITE-ProRule" id="PRU00289"/>
    </source>
</evidence>
<dbReference type="InterPro" id="IPR002543">
    <property type="entry name" value="FtsK_dom"/>
</dbReference>
<feature type="compositionally biased region" description="Basic and acidic residues" evidence="5">
    <location>
        <begin position="1"/>
        <end position="21"/>
    </location>
</feature>
<feature type="domain" description="FtsK" evidence="8">
    <location>
        <begin position="632"/>
        <end position="820"/>
    </location>
</feature>
<dbReference type="GO" id="GO:0005524">
    <property type="term" value="F:ATP binding"/>
    <property type="evidence" value="ECO:0007669"/>
    <property type="project" value="UniProtKB-UniRule"/>
</dbReference>
<evidence type="ECO:0000256" key="6">
    <source>
        <dbReference type="SAM" id="Phobius"/>
    </source>
</evidence>
<dbReference type="SUPFAM" id="SSF49879">
    <property type="entry name" value="SMAD/FHA domain"/>
    <property type="match status" value="1"/>
</dbReference>
<feature type="region of interest" description="Disordered" evidence="5">
    <location>
        <begin position="878"/>
        <end position="919"/>
    </location>
</feature>
<name>A0A2L0UE55_9MICC</name>
<feature type="region of interest" description="Disordered" evidence="5">
    <location>
        <begin position="1"/>
        <end position="69"/>
    </location>
</feature>
<evidence type="ECO:0000259" key="7">
    <source>
        <dbReference type="PROSITE" id="PS50006"/>
    </source>
</evidence>
<feature type="region of interest" description="Disordered" evidence="5">
    <location>
        <begin position="1414"/>
        <end position="1437"/>
    </location>
</feature>
<dbReference type="InterPro" id="IPR008984">
    <property type="entry name" value="SMAD_FHA_dom_sf"/>
</dbReference>
<feature type="compositionally biased region" description="Pro residues" evidence="5">
    <location>
        <begin position="363"/>
        <end position="374"/>
    </location>
</feature>
<dbReference type="SUPFAM" id="SSF52540">
    <property type="entry name" value="P-loop containing nucleoside triphosphate hydrolases"/>
    <property type="match status" value="1"/>
</dbReference>
<feature type="transmembrane region" description="Helical" evidence="6">
    <location>
        <begin position="277"/>
        <end position="301"/>
    </location>
</feature>
<evidence type="ECO:0000256" key="5">
    <source>
        <dbReference type="SAM" id="MobiDB-lite"/>
    </source>
</evidence>
<dbReference type="InterPro" id="IPR027417">
    <property type="entry name" value="P-loop_NTPase"/>
</dbReference>
<dbReference type="Proteomes" id="UP000239187">
    <property type="component" value="Chromosome"/>
</dbReference>
<evidence type="ECO:0000259" key="8">
    <source>
        <dbReference type="PROSITE" id="PS50901"/>
    </source>
</evidence>
<keyword evidence="2 4" id="KW-0547">Nucleotide-binding</keyword>
<protein>
    <recommendedName>
        <fullName evidence="11">FHA domain-containing protein</fullName>
    </recommendedName>
</protein>
<dbReference type="CDD" id="cd00060">
    <property type="entry name" value="FHA"/>
    <property type="match status" value="1"/>
</dbReference>
<dbReference type="GO" id="GO:0003677">
    <property type="term" value="F:DNA binding"/>
    <property type="evidence" value="ECO:0007669"/>
    <property type="project" value="InterPro"/>
</dbReference>
<dbReference type="PROSITE" id="PS50901">
    <property type="entry name" value="FTSK"/>
    <property type="match status" value="1"/>
</dbReference>
<evidence type="ECO:0000256" key="1">
    <source>
        <dbReference type="ARBA" id="ARBA00022553"/>
    </source>
</evidence>
<proteinExistence type="predicted"/>
<feature type="region of interest" description="Disordered" evidence="5">
    <location>
        <begin position="336"/>
        <end position="378"/>
    </location>
</feature>
<dbReference type="PANTHER" id="PTHR22683:SF1">
    <property type="entry name" value="TYPE VII SECRETION SYSTEM PROTEIN ESSC"/>
    <property type="match status" value="1"/>
</dbReference>
<dbReference type="CDD" id="cd01127">
    <property type="entry name" value="TrwB_TraG_TraD_VirD4"/>
    <property type="match status" value="1"/>
</dbReference>
<keyword evidence="6" id="KW-1133">Transmembrane helix</keyword>
<dbReference type="PROSITE" id="PS50006">
    <property type="entry name" value="FHA_DOMAIN"/>
    <property type="match status" value="1"/>
</dbReference>
<dbReference type="SMART" id="SM00240">
    <property type="entry name" value="FHA"/>
    <property type="match status" value="1"/>
</dbReference>
<keyword evidence="6" id="KW-0472">Membrane</keyword>
<dbReference type="InterPro" id="IPR050206">
    <property type="entry name" value="FtsK/SpoIIIE/SftA"/>
</dbReference>
<sequence>MAGFQGRHDERLYREDLHDPGKAPPAFGADGTRPAPMTPRPLSTTHPAGPTHTRTDPSLGGTVVPGGSMDLHVTLASSPPHSSPTREIVVDPEVLGTGSALADQLEAAGYSGPFSVDGRPLDTLVPHTGALVDGAIIVAGPLGRAPGPPPVPHLVFVVRAGPDAGQVIPLTRGGYTIGRAGSDIVIADPSLSRRHALLTITADSILLEDLGSANGTFVDDERIIGAGITVSAGLRFGASRCRIELMDDAGWVPGPAPDILEPLAVGQDLPRRPSRTMVLTALLPLVLGVVLALATGMWFFLAFSALSAGTGLVPLLAYRRQSRDFACAVRTAAERDRDRRTRAVPEPGQTALDALRALRRRPGPPPRSRSPAPDPLLLRLGTADQPARLATGPTGAPFVPPILPGLPLHLPCPARTDAPGSQQVTISGEDGAVQALARAVLLQVAHPASGGAPIICWGSVPDLPQAARFLPNVRLTRDPVVLASLLGEHGVRLVLQFSDDLPDLPELTGLPLVWFAARGAAAEAAPPGGHLTIGAGTARASIGGCEYDVVPDGVSAQVFERTARALARAAADGAGSAGVDRPDVRSVRGTVPRSVSFWDGQLTPDSLVRTARRRWSTADAGRPVAHVGESATGPVLIDLVVDGPHLLVAGTTGSGKSEFLRTLVLGLAVDQPPRQLALLLIDYKGGAALGPLAALPHCVGSLTDLSVESTARALTSLRAELGRRERLCADHASSDLDELRGVSPSSCPPRLVVVIDEFRMLSDDVPSAGADLLKLAALGRSLGVHLVLATQRVQGAVPPDMRANLTSTVLLRVQTAMESQELLGSGVAADLPVGTPGRAFLRRGAEPPVAFQVSSCSSTAAADLSAGWQDLVTYLGGGAREEPAEPRPAAGSGREPPSDRRPTRTGRATPGSGQDRGALEHAAAALAEAAAGMAAGRPARPILPPLPTSVGPAACAALLPADPSREAASAAGALLGIADLPDRQAQRILQWRPADHSHLALVGLPGSGGTEALGGAVASLLDADPDLHLYLLDGDGSLSGSALLPQVGAHVPSLETRRAARVLERLAALHVEPPEDLPRIVLAITGWGRWSSQFRSGRSARAEEDLLTIARDGSRIGVAVLVAGDRDLTTSRFFALLPNRVYLPLGAHAESTLTWPTIPALDKVAGRGLAQGRITGSWGDAACQLALGPSPARHASRPPARRPFPVHPLPRTVMLEALVHRGGGDLGGRHDLLLGVSGDDLYPYFVSLNPGEAYLVLGRASSGRTNALEVLSAASASSGSHRVPVAPPPGIGAAQFWRGIADPGSAACRPEHCILVVDDADTLPADVHRVLSEFVARGAAAVLSAAPGPMLMARVPLSLQARSTGRGFVLAPRSSGDGDFFGARFDLDTPPVPGRGYACDPAGAVEVQVACAATRWTPGPPPPSRPTGSARPPWAAP</sequence>